<sequence>MSYHLVLAALLLGTSLAFTGCNSKPDTNAHKQEAPAGQPKPAPVAAPPSLRDTLQRLAQQLDTVHRDGCWDEDFARLMTVHHAGAQRLAAVEIAQGKDATLRDLAQHVLNGHGRDNHVLTLALTRQPPKGQEYRPGNTKDPFVRRIAAALAPLRQLPPTPGPLDSDFATLMQVHHQTGVALAQVELAFGKDAELKEAARRIVRDEQAEIKQYQRWLKAQAAGTTR</sequence>
<dbReference type="OrthoDB" id="8603558at2"/>
<name>A0A0U4AQ75_9BACT</name>
<feature type="chain" id="PRO_5006846821" description="DUF305 domain-containing protein" evidence="2">
    <location>
        <begin position="20"/>
        <end position="225"/>
    </location>
</feature>
<dbReference type="RefSeq" id="WP_068193521.1">
    <property type="nucleotide sequence ID" value="NZ_CP013909.1"/>
</dbReference>
<accession>A0A0U4AQ75</accession>
<dbReference type="Pfam" id="PF03713">
    <property type="entry name" value="DUF305"/>
    <property type="match status" value="1"/>
</dbReference>
<evidence type="ECO:0000313" key="4">
    <source>
        <dbReference type="EMBL" id="ALW85696.1"/>
    </source>
</evidence>
<evidence type="ECO:0000256" key="1">
    <source>
        <dbReference type="SAM" id="MobiDB-lite"/>
    </source>
</evidence>
<dbReference type="PANTHER" id="PTHR36933:SF1">
    <property type="entry name" value="SLL0788 PROTEIN"/>
    <property type="match status" value="1"/>
</dbReference>
<evidence type="ECO:0000256" key="2">
    <source>
        <dbReference type="SAM" id="SignalP"/>
    </source>
</evidence>
<dbReference type="EMBL" id="CP013909">
    <property type="protein sequence ID" value="ALW85696.1"/>
    <property type="molecule type" value="Genomic_DNA"/>
</dbReference>
<reference evidence="4 5" key="1">
    <citation type="submission" date="2015-12" db="EMBL/GenBank/DDBJ databases">
        <authorList>
            <person name="Shamseldin A."/>
            <person name="Moawad H."/>
            <person name="Abd El-Rahim W.M."/>
            <person name="Sadowsky M.J."/>
        </authorList>
    </citation>
    <scope>NUCLEOTIDE SEQUENCE [LARGE SCALE GENOMIC DNA]</scope>
    <source>
        <strain evidence="4 5">DG5B</strain>
    </source>
</reference>
<dbReference type="STRING" id="1411621.AUC43_11720"/>
<dbReference type="PANTHER" id="PTHR36933">
    <property type="entry name" value="SLL0788 PROTEIN"/>
    <property type="match status" value="1"/>
</dbReference>
<gene>
    <name evidence="4" type="ORF">AUC43_11720</name>
</gene>
<proteinExistence type="predicted"/>
<keyword evidence="5" id="KW-1185">Reference proteome</keyword>
<evidence type="ECO:0000313" key="5">
    <source>
        <dbReference type="Proteomes" id="UP000059542"/>
    </source>
</evidence>
<organism evidence="4 5">
    <name type="scientific">Hymenobacter sedentarius</name>
    <dbReference type="NCBI Taxonomy" id="1411621"/>
    <lineage>
        <taxon>Bacteria</taxon>
        <taxon>Pseudomonadati</taxon>
        <taxon>Bacteroidota</taxon>
        <taxon>Cytophagia</taxon>
        <taxon>Cytophagales</taxon>
        <taxon>Hymenobacteraceae</taxon>
        <taxon>Hymenobacter</taxon>
    </lineage>
</organism>
<dbReference type="AlphaFoldDB" id="A0A0U4AQ75"/>
<keyword evidence="2" id="KW-0732">Signal</keyword>
<feature type="region of interest" description="Disordered" evidence="1">
    <location>
        <begin position="26"/>
        <end position="46"/>
    </location>
</feature>
<dbReference type="InterPro" id="IPR005183">
    <property type="entry name" value="DUF305_CopM-like"/>
</dbReference>
<dbReference type="Gene3D" id="1.20.1260.10">
    <property type="match status" value="2"/>
</dbReference>
<feature type="domain" description="DUF305" evidence="3">
    <location>
        <begin position="71"/>
        <end position="216"/>
    </location>
</feature>
<dbReference type="Proteomes" id="UP000059542">
    <property type="component" value="Chromosome"/>
</dbReference>
<dbReference type="InterPro" id="IPR012347">
    <property type="entry name" value="Ferritin-like"/>
</dbReference>
<dbReference type="KEGG" id="hyg:AUC43_11720"/>
<protein>
    <recommendedName>
        <fullName evidence="3">DUF305 domain-containing protein</fullName>
    </recommendedName>
</protein>
<evidence type="ECO:0000259" key="3">
    <source>
        <dbReference type="Pfam" id="PF03713"/>
    </source>
</evidence>
<feature type="signal peptide" evidence="2">
    <location>
        <begin position="1"/>
        <end position="19"/>
    </location>
</feature>